<dbReference type="GO" id="GO:0042586">
    <property type="term" value="F:peptide deformylase activity"/>
    <property type="evidence" value="ECO:0007669"/>
    <property type="project" value="UniProtKB-UniRule"/>
</dbReference>
<organism evidence="3 4">
    <name type="scientific">Granulibacter bethesdensis</name>
    <dbReference type="NCBI Taxonomy" id="364410"/>
    <lineage>
        <taxon>Bacteria</taxon>
        <taxon>Pseudomonadati</taxon>
        <taxon>Pseudomonadota</taxon>
        <taxon>Alphaproteobacteria</taxon>
        <taxon>Acetobacterales</taxon>
        <taxon>Acetobacteraceae</taxon>
        <taxon>Granulibacter</taxon>
    </lineage>
</organism>
<dbReference type="PANTHER" id="PTHR10458:SF22">
    <property type="entry name" value="PEPTIDE DEFORMYLASE"/>
    <property type="match status" value="1"/>
</dbReference>
<comment type="catalytic activity">
    <reaction evidence="2">
        <text>N-terminal N-formyl-L-methionyl-[peptide] + H2O = N-terminal L-methionyl-[peptide] + formate</text>
        <dbReference type="Rhea" id="RHEA:24420"/>
        <dbReference type="Rhea" id="RHEA-COMP:10639"/>
        <dbReference type="Rhea" id="RHEA-COMP:10640"/>
        <dbReference type="ChEBI" id="CHEBI:15377"/>
        <dbReference type="ChEBI" id="CHEBI:15740"/>
        <dbReference type="ChEBI" id="CHEBI:49298"/>
        <dbReference type="ChEBI" id="CHEBI:64731"/>
        <dbReference type="EC" id="3.5.1.88"/>
    </reaction>
</comment>
<gene>
    <name evidence="2" type="primary">def</name>
    <name evidence="3" type="ORF">GbCGDNIH9_0693</name>
</gene>
<dbReference type="GO" id="GO:0046872">
    <property type="term" value="F:metal ion binding"/>
    <property type="evidence" value="ECO:0007669"/>
    <property type="project" value="UniProtKB-KW"/>
</dbReference>
<dbReference type="HAMAP" id="MF_00163">
    <property type="entry name" value="Pep_deformylase"/>
    <property type="match status" value="1"/>
</dbReference>
<comment type="function">
    <text evidence="2">Removes the formyl group from the N-terminal Met of newly synthesized proteins. Requires at least a dipeptide for an efficient rate of reaction. N-terminal L-methionine is a prerequisite for activity but the enzyme has broad specificity at other positions.</text>
</comment>
<sequence length="205" mass="22988">MQEATFFQGSPAGRRLPTGAWHRYITFMSETRTAELLPILIAPHKTLKTRARPVTAGDASLIRDLVPRMFATMYKAPGIGLAAPQIDSLLRLAVVDVSPDDQKAPLVLINPEIIARSEEMATREEGCLSLPNQYADVTRPARIKLRYEDLDGSRREMEADDLLATCIQHEIDHLDGILFVDHLSTLKRNMLMRRLAKEQRQNSGG</sequence>
<dbReference type="NCBIfam" id="TIGR00079">
    <property type="entry name" value="pept_deformyl"/>
    <property type="match status" value="1"/>
</dbReference>
<dbReference type="Pfam" id="PF01327">
    <property type="entry name" value="Pep_deformylase"/>
    <property type="match status" value="1"/>
</dbReference>
<name>A0AAC9KDD9_9PROT</name>
<evidence type="ECO:0000313" key="4">
    <source>
        <dbReference type="Proteomes" id="UP000182373"/>
    </source>
</evidence>
<dbReference type="AlphaFoldDB" id="A0AAC9KDD9"/>
<dbReference type="EC" id="3.5.1.88" evidence="2"/>
<dbReference type="Gene3D" id="3.90.45.10">
    <property type="entry name" value="Peptide deformylase"/>
    <property type="match status" value="1"/>
</dbReference>
<keyword evidence="2" id="KW-0479">Metal-binding</keyword>
<feature type="binding site" evidence="2">
    <location>
        <position position="169"/>
    </location>
    <ligand>
        <name>Fe cation</name>
        <dbReference type="ChEBI" id="CHEBI:24875"/>
    </ligand>
</feature>
<accession>A0AAC9KDD9</accession>
<dbReference type="InterPro" id="IPR023635">
    <property type="entry name" value="Peptide_deformylase"/>
</dbReference>
<dbReference type="SUPFAM" id="SSF56420">
    <property type="entry name" value="Peptide deformylase"/>
    <property type="match status" value="1"/>
</dbReference>
<dbReference type="EMBL" id="CP018191">
    <property type="protein sequence ID" value="APH53940.1"/>
    <property type="molecule type" value="Genomic_DNA"/>
</dbReference>
<dbReference type="PRINTS" id="PR01576">
    <property type="entry name" value="PDEFORMYLASE"/>
</dbReference>
<dbReference type="CDD" id="cd00487">
    <property type="entry name" value="Pep_deformylase"/>
    <property type="match status" value="1"/>
</dbReference>
<dbReference type="PIRSF" id="PIRSF004749">
    <property type="entry name" value="Pep_def"/>
    <property type="match status" value="1"/>
</dbReference>
<dbReference type="InterPro" id="IPR036821">
    <property type="entry name" value="Peptide_deformylase_sf"/>
</dbReference>
<feature type="binding site" evidence="2">
    <location>
        <position position="127"/>
    </location>
    <ligand>
        <name>Fe cation</name>
        <dbReference type="ChEBI" id="CHEBI:24875"/>
    </ligand>
</feature>
<keyword evidence="2 3" id="KW-0378">Hydrolase</keyword>
<comment type="similarity">
    <text evidence="1 2">Belongs to the polypeptide deformylase family.</text>
</comment>
<evidence type="ECO:0000256" key="2">
    <source>
        <dbReference type="HAMAP-Rule" id="MF_00163"/>
    </source>
</evidence>
<feature type="binding site" evidence="2">
    <location>
        <position position="173"/>
    </location>
    <ligand>
        <name>Fe cation</name>
        <dbReference type="ChEBI" id="CHEBI:24875"/>
    </ligand>
</feature>
<reference evidence="4" key="1">
    <citation type="submission" date="2016-11" db="EMBL/GenBank/DDBJ databases">
        <title>Comparative genomic and phenotypic analysis of Granulibacter bethesdensis clinical isolates from patients with chronic granulomatous disease.</title>
        <authorList>
            <person name="Zarember K.A."/>
            <person name="Porcella S.F."/>
            <person name="Chu J."/>
            <person name="Ding L."/>
            <person name="Dahlstrom E."/>
            <person name="Barbian K."/>
            <person name="Martens C."/>
            <person name="Sykora L."/>
            <person name="Kramer S."/>
            <person name="Pettinato A.M."/>
            <person name="Hong H."/>
            <person name="Wald G."/>
            <person name="Berg L.J."/>
            <person name="Rogge L.S."/>
            <person name="Greenberg D.E."/>
            <person name="Falcone E.L."/>
            <person name="Neves J.F."/>
            <person name="Simoes M.J."/>
            <person name="Casal M."/>
            <person name="Rodriguez-Lopez F.C."/>
            <person name="Zelazny A."/>
            <person name="Gallin J.I."/>
            <person name="Holland S.M."/>
        </authorList>
    </citation>
    <scope>NUCLEOTIDE SEQUENCE [LARGE SCALE GENOMIC DNA]</scope>
    <source>
        <strain evidence="4">NIH9.1</strain>
    </source>
</reference>
<keyword evidence="2" id="KW-0648">Protein biosynthesis</keyword>
<protein>
    <recommendedName>
        <fullName evidence="2">Peptide deformylase</fullName>
        <shortName evidence="2">PDF</shortName>
        <ecNumber evidence="2">3.5.1.88</ecNumber>
    </recommendedName>
    <alternativeName>
        <fullName evidence="2">Polypeptide deformylase</fullName>
    </alternativeName>
</protein>
<comment type="cofactor">
    <cofactor evidence="2">
        <name>Fe(2+)</name>
        <dbReference type="ChEBI" id="CHEBI:29033"/>
    </cofactor>
    <text evidence="2">Binds 1 Fe(2+) ion.</text>
</comment>
<keyword evidence="2" id="KW-0408">Iron</keyword>
<evidence type="ECO:0000256" key="1">
    <source>
        <dbReference type="ARBA" id="ARBA00010759"/>
    </source>
</evidence>
<dbReference type="GO" id="GO:0006412">
    <property type="term" value="P:translation"/>
    <property type="evidence" value="ECO:0007669"/>
    <property type="project" value="UniProtKB-UniRule"/>
</dbReference>
<evidence type="ECO:0000313" key="3">
    <source>
        <dbReference type="EMBL" id="APH53940.1"/>
    </source>
</evidence>
<feature type="active site" evidence="2">
    <location>
        <position position="170"/>
    </location>
</feature>
<dbReference type="PANTHER" id="PTHR10458">
    <property type="entry name" value="PEPTIDE DEFORMYLASE"/>
    <property type="match status" value="1"/>
</dbReference>
<proteinExistence type="inferred from homology"/>
<dbReference type="Proteomes" id="UP000182373">
    <property type="component" value="Chromosome"/>
</dbReference>
<dbReference type="NCBIfam" id="NF001159">
    <property type="entry name" value="PRK00150.1-3"/>
    <property type="match status" value="1"/>
</dbReference>